<accession>A0A2T7NQR6</accession>
<evidence type="ECO:0000259" key="3">
    <source>
        <dbReference type="PROSITE" id="PS51321"/>
    </source>
</evidence>
<sequence length="212" mass="24289">MDRFVTKTPRTPQEKNELKNNHPELKQATIEAMQGVVVIEDIKRLKLRLKLPDQSPSVLLECLNELSQKIPPRNVLRSTKIGHTVHKLCTHSDVAVAKSANSVYKMWYQHFKEFRDRPQIEVRCDAKTQTTRTNATKLLASSLGQQAGEGDCGTHAKAIEQEVFYQSKRLVGVHYKRTIRTLVFKLKHLKDLRAQVFDKSVSTGDLVKKFKK</sequence>
<gene>
    <name evidence="4" type="ORF">C0Q70_16764</name>
</gene>
<dbReference type="InterPro" id="IPR036575">
    <property type="entry name" value="TFIIS_cen_dom_sf"/>
</dbReference>
<dbReference type="InterPro" id="IPR035441">
    <property type="entry name" value="TFIIS/LEDGF_dom_sf"/>
</dbReference>
<protein>
    <recommendedName>
        <fullName evidence="6">TFIIS N-terminal domain-containing protein</fullName>
    </recommendedName>
</protein>
<comment type="caution">
    <text evidence="4">The sequence shown here is derived from an EMBL/GenBank/DDBJ whole genome shotgun (WGS) entry which is preliminary data.</text>
</comment>
<comment type="subcellular location">
    <subcellularLocation>
        <location evidence="1">Nucleus</location>
    </subcellularLocation>
</comment>
<keyword evidence="1" id="KW-0539">Nucleus</keyword>
<evidence type="ECO:0000256" key="1">
    <source>
        <dbReference type="PROSITE-ProRule" id="PRU00649"/>
    </source>
</evidence>
<dbReference type="OMA" id="QPKENLM"/>
<dbReference type="PROSITE" id="PS51321">
    <property type="entry name" value="TFIIS_CENTRAL"/>
    <property type="match status" value="1"/>
</dbReference>
<name>A0A2T7NQR6_POMCA</name>
<dbReference type="PROSITE" id="PS51319">
    <property type="entry name" value="TFIIS_N"/>
    <property type="match status" value="1"/>
</dbReference>
<reference evidence="4 5" key="1">
    <citation type="submission" date="2018-04" db="EMBL/GenBank/DDBJ databases">
        <title>The genome of golden apple snail Pomacea canaliculata provides insight into stress tolerance and invasive adaptation.</title>
        <authorList>
            <person name="Liu C."/>
            <person name="Liu B."/>
            <person name="Ren Y."/>
            <person name="Zhang Y."/>
            <person name="Wang H."/>
            <person name="Li S."/>
            <person name="Jiang F."/>
            <person name="Yin L."/>
            <person name="Zhang G."/>
            <person name="Qian W."/>
            <person name="Fan W."/>
        </authorList>
    </citation>
    <scope>NUCLEOTIDE SEQUENCE [LARGE SCALE GENOMIC DNA]</scope>
    <source>
        <strain evidence="4">SZHN2017</strain>
        <tissue evidence="4">Muscle</tissue>
    </source>
</reference>
<organism evidence="4 5">
    <name type="scientific">Pomacea canaliculata</name>
    <name type="common">Golden apple snail</name>
    <dbReference type="NCBI Taxonomy" id="400727"/>
    <lineage>
        <taxon>Eukaryota</taxon>
        <taxon>Metazoa</taxon>
        <taxon>Spiralia</taxon>
        <taxon>Lophotrochozoa</taxon>
        <taxon>Mollusca</taxon>
        <taxon>Gastropoda</taxon>
        <taxon>Caenogastropoda</taxon>
        <taxon>Architaenioglossa</taxon>
        <taxon>Ampullarioidea</taxon>
        <taxon>Ampullariidae</taxon>
        <taxon>Pomacea</taxon>
    </lineage>
</organism>
<dbReference type="Gene3D" id="1.10.472.30">
    <property type="entry name" value="Transcription elongation factor S-II, central domain"/>
    <property type="match status" value="1"/>
</dbReference>
<dbReference type="SUPFAM" id="SSF46942">
    <property type="entry name" value="Elongation factor TFIIS domain 2"/>
    <property type="match status" value="1"/>
</dbReference>
<dbReference type="AlphaFoldDB" id="A0A2T7NQR6"/>
<evidence type="ECO:0000259" key="2">
    <source>
        <dbReference type="PROSITE" id="PS51319"/>
    </source>
</evidence>
<feature type="domain" description="TFIIS central" evidence="3">
    <location>
        <begin position="131"/>
        <end position="212"/>
    </location>
</feature>
<evidence type="ECO:0000313" key="5">
    <source>
        <dbReference type="Proteomes" id="UP000245119"/>
    </source>
</evidence>
<feature type="domain" description="TFIIS N-terminal" evidence="2">
    <location>
        <begin position="40"/>
        <end position="114"/>
    </location>
</feature>
<dbReference type="Gene3D" id="1.20.930.10">
    <property type="entry name" value="Conserved domain common to transcription factors TFIIS, elongin A, CRSP70"/>
    <property type="match status" value="1"/>
</dbReference>
<dbReference type="OrthoDB" id="44867at2759"/>
<proteinExistence type="predicted"/>
<dbReference type="STRING" id="400727.A0A2T7NQR6"/>
<dbReference type="GO" id="GO:0005634">
    <property type="term" value="C:nucleus"/>
    <property type="evidence" value="ECO:0007669"/>
    <property type="project" value="UniProtKB-SubCell"/>
</dbReference>
<dbReference type="Pfam" id="PF07500">
    <property type="entry name" value="TFIIS_M"/>
    <property type="match status" value="1"/>
</dbReference>
<evidence type="ECO:0008006" key="6">
    <source>
        <dbReference type="Google" id="ProtNLM"/>
    </source>
</evidence>
<dbReference type="GO" id="GO:0006351">
    <property type="term" value="P:DNA-templated transcription"/>
    <property type="evidence" value="ECO:0007669"/>
    <property type="project" value="InterPro"/>
</dbReference>
<evidence type="ECO:0000313" key="4">
    <source>
        <dbReference type="EMBL" id="PVD23492.1"/>
    </source>
</evidence>
<dbReference type="Pfam" id="PF08711">
    <property type="entry name" value="Med26"/>
    <property type="match status" value="1"/>
</dbReference>
<dbReference type="InterPro" id="IPR017923">
    <property type="entry name" value="TFIIS_N"/>
</dbReference>
<dbReference type="InterPro" id="IPR003618">
    <property type="entry name" value="TFIIS_cen_dom"/>
</dbReference>
<dbReference type="EMBL" id="PZQS01000010">
    <property type="protein sequence ID" value="PVD23492.1"/>
    <property type="molecule type" value="Genomic_DNA"/>
</dbReference>
<dbReference type="SUPFAM" id="SSF47676">
    <property type="entry name" value="Conserved domain common to transcription factors TFIIS, elongin A, CRSP70"/>
    <property type="match status" value="1"/>
</dbReference>
<keyword evidence="5" id="KW-1185">Reference proteome</keyword>
<dbReference type="Proteomes" id="UP000245119">
    <property type="component" value="Linkage Group LG10"/>
</dbReference>